<keyword evidence="3" id="KW-1185">Reference proteome</keyword>
<dbReference type="OrthoDB" id="10014478at2"/>
<dbReference type="Proteomes" id="UP000201838">
    <property type="component" value="Unassembled WGS sequence"/>
</dbReference>
<dbReference type="EMBL" id="FXXQ01000008">
    <property type="protein sequence ID" value="SMX24321.1"/>
    <property type="molecule type" value="Genomic_DNA"/>
</dbReference>
<reference evidence="3" key="1">
    <citation type="submission" date="2017-05" db="EMBL/GenBank/DDBJ databases">
        <authorList>
            <person name="Rodrigo-Torres L."/>
            <person name="Arahal R. D."/>
            <person name="Lucena T."/>
        </authorList>
    </citation>
    <scope>NUCLEOTIDE SEQUENCE [LARGE SCALE GENOMIC DNA]</scope>
    <source>
        <strain evidence="3">CECT 8489</strain>
    </source>
</reference>
<name>A0A238J1X6_9RHOB</name>
<evidence type="ECO:0000256" key="1">
    <source>
        <dbReference type="SAM" id="MobiDB-lite"/>
    </source>
</evidence>
<gene>
    <name evidence="2" type="ORF">BOA8489_02445</name>
</gene>
<proteinExistence type="predicted"/>
<dbReference type="RefSeq" id="WP_093974286.1">
    <property type="nucleotide sequence ID" value="NZ_FXXQ01000008.1"/>
</dbReference>
<dbReference type="AlphaFoldDB" id="A0A238J1X6"/>
<evidence type="ECO:0000313" key="3">
    <source>
        <dbReference type="Proteomes" id="UP000201838"/>
    </source>
</evidence>
<organism evidence="2 3">
    <name type="scientific">Boseongicola aestuarii</name>
    <dbReference type="NCBI Taxonomy" id="1470561"/>
    <lineage>
        <taxon>Bacteria</taxon>
        <taxon>Pseudomonadati</taxon>
        <taxon>Pseudomonadota</taxon>
        <taxon>Alphaproteobacteria</taxon>
        <taxon>Rhodobacterales</taxon>
        <taxon>Paracoccaceae</taxon>
        <taxon>Boseongicola</taxon>
    </lineage>
</organism>
<sequence>MIGAIGDQAAAYARPSGAEAGRRGEAVGQQAKAAVAAARDAGAELPKNAQGLAASGIARGADPASIFAALVTEVAPSDAGGDVGGVPTTAVDEPGVTSEAGSVDVPVDAAPSAPIAPLPPSVVEGEASETPSVDDVGEVVQVAMSESALSVDDGAVALELLTAAQAG</sequence>
<accession>A0A238J1X6</accession>
<protein>
    <submittedName>
        <fullName evidence="2">Uncharacterized protein</fullName>
    </submittedName>
</protein>
<feature type="region of interest" description="Disordered" evidence="1">
    <location>
        <begin position="77"/>
        <end position="133"/>
    </location>
</feature>
<evidence type="ECO:0000313" key="2">
    <source>
        <dbReference type="EMBL" id="SMX24321.1"/>
    </source>
</evidence>